<dbReference type="InterPro" id="IPR029044">
    <property type="entry name" value="Nucleotide-diphossugar_trans"/>
</dbReference>
<dbReference type="Pfam" id="PF00535">
    <property type="entry name" value="Glycos_transf_2"/>
    <property type="match status" value="2"/>
</dbReference>
<dbReference type="InterPro" id="IPR001173">
    <property type="entry name" value="Glyco_trans_2-like"/>
</dbReference>
<accession>A0ABT1SHJ6</accession>
<evidence type="ECO:0000259" key="1">
    <source>
        <dbReference type="Pfam" id="PF00535"/>
    </source>
</evidence>
<protein>
    <submittedName>
        <fullName evidence="2">Glycosyltransferase family 2 protein</fullName>
    </submittedName>
</protein>
<dbReference type="EMBL" id="JANGCH010000001">
    <property type="protein sequence ID" value="MCQ5120692.1"/>
    <property type="molecule type" value="Genomic_DNA"/>
</dbReference>
<feature type="domain" description="Glycosyltransferase 2-like" evidence="1">
    <location>
        <begin position="443"/>
        <end position="621"/>
    </location>
</feature>
<keyword evidence="3" id="KW-1185">Reference proteome</keyword>
<dbReference type="Proteomes" id="UP001524435">
    <property type="component" value="Unassembled WGS sequence"/>
</dbReference>
<dbReference type="PANTHER" id="PTHR43179">
    <property type="entry name" value="RHAMNOSYLTRANSFERASE WBBL"/>
    <property type="match status" value="1"/>
</dbReference>
<feature type="domain" description="Glycosyltransferase 2-like" evidence="1">
    <location>
        <begin position="188"/>
        <end position="348"/>
    </location>
</feature>
<sequence>MGKKTNTVSVKKKYISGVQNPKLGIIYESGDASPDFRVYADGKPHSYHIKKLVKELQYLLEIDFDKQIKSVEVKIVEEEREISLLRYRNYFLKRIVFKIIGIIRQKLESVMIFFSVSGRFLKLFWKEHHLLVPPRLWKKYRYDFMMSYRNGANQLFYDPFVPNEYRKWLLKNEQAEVLKEWSYQPLISVLIPVYNVSGELLSACIDSILAQSYPHFEICIADDHSTNQETLATLKAYERKDDRIKVVYREENGHISRATNSALAIAQGEFVALVDNDDMLSENALYENVKALNRNRNLDFIYSDEDKLDMQGKRQDPHFKADYSPDTLLSMNYICHLAVIRKTLIEKIGGFSVGLEGAQDYDLFLRISEVTDQIYHIPKILYHWRMIESSTSMSLDNKDYAADKGKTAIERALQRRGIDAKVEIDPISHYYRVAYESEKPLVSIIIPTRDYADITERCLWSIFHKTTYPNYEVLLVNNNSEKEETFAMFEKYRTTYRNFKVIDANMEFNYSKINNLAVKEAKGEVIVLLNNDTEVLTDHWLETMVGYAMQKHIGAVGAKLLYPDMTVQHAGVIIGLGGVASHAYIGAKQEDPGIYGRLRVPYNYSAVTAACLAVRKELFEQVNGLEETLTVAYNDIDFNLKLLEAGYFNVLVPQVELIHHESKSRGMDTNSEKYKRFVKEQNYMYEKWESVIKNDRFYNPNYSYKLWFVLDK</sequence>
<comment type="caution">
    <text evidence="2">The sequence shown here is derived from an EMBL/GenBank/DDBJ whole genome shotgun (WGS) entry which is preliminary data.</text>
</comment>
<evidence type="ECO:0000313" key="3">
    <source>
        <dbReference type="Proteomes" id="UP001524435"/>
    </source>
</evidence>
<evidence type="ECO:0000313" key="2">
    <source>
        <dbReference type="EMBL" id="MCQ5120692.1"/>
    </source>
</evidence>
<reference evidence="2 3" key="1">
    <citation type="submission" date="2022-06" db="EMBL/GenBank/DDBJ databases">
        <title>Isolation of gut microbiota from human fecal samples.</title>
        <authorList>
            <person name="Pamer E.G."/>
            <person name="Barat B."/>
            <person name="Waligurski E."/>
            <person name="Medina S."/>
            <person name="Paddock L."/>
            <person name="Mostad J."/>
        </authorList>
    </citation>
    <scope>NUCLEOTIDE SEQUENCE [LARGE SCALE GENOMIC DNA]</scope>
    <source>
        <strain evidence="2 3">DFI.6.1</strain>
    </source>
</reference>
<dbReference type="CDD" id="cd04186">
    <property type="entry name" value="GT_2_like_c"/>
    <property type="match status" value="1"/>
</dbReference>
<organism evidence="2 3">
    <name type="scientific">Massilicoli timonensis</name>
    <dbReference type="NCBI Taxonomy" id="2015901"/>
    <lineage>
        <taxon>Bacteria</taxon>
        <taxon>Bacillati</taxon>
        <taxon>Bacillota</taxon>
        <taxon>Erysipelotrichia</taxon>
        <taxon>Erysipelotrichales</taxon>
        <taxon>Erysipelotrichaceae</taxon>
        <taxon>Massilicoli</taxon>
    </lineage>
</organism>
<dbReference type="Gene3D" id="3.90.550.10">
    <property type="entry name" value="Spore Coat Polysaccharide Biosynthesis Protein SpsA, Chain A"/>
    <property type="match status" value="2"/>
</dbReference>
<dbReference type="RefSeq" id="WP_102267683.1">
    <property type="nucleotide sequence ID" value="NZ_CANTYB010000072.1"/>
</dbReference>
<dbReference type="CDD" id="cd04184">
    <property type="entry name" value="GT2_RfbC_Mx_like"/>
    <property type="match status" value="1"/>
</dbReference>
<name>A0ABT1SHJ6_9FIRM</name>
<dbReference type="SUPFAM" id="SSF53448">
    <property type="entry name" value="Nucleotide-diphospho-sugar transferases"/>
    <property type="match status" value="2"/>
</dbReference>
<dbReference type="PANTHER" id="PTHR43179:SF7">
    <property type="entry name" value="RHAMNOSYLTRANSFERASE WBBL"/>
    <property type="match status" value="1"/>
</dbReference>
<gene>
    <name evidence="2" type="ORF">NE663_00250</name>
</gene>
<proteinExistence type="predicted"/>